<dbReference type="PANTHER" id="PTHR38795:SF1">
    <property type="entry name" value="DUF6604 DOMAIN-CONTAINING PROTEIN"/>
    <property type="match status" value="1"/>
</dbReference>
<reference evidence="3 4" key="1">
    <citation type="journal article" date="2014" name="Proc. Natl. Acad. Sci. U.S.A.">
        <title>Trajectory and genomic determinants of fungal-pathogen speciation and host adaptation.</title>
        <authorList>
            <person name="Hu X."/>
            <person name="Xiao G."/>
            <person name="Zheng P."/>
            <person name="Shang Y."/>
            <person name="Su Y."/>
            <person name="Zhang X."/>
            <person name="Liu X."/>
            <person name="Zhan S."/>
            <person name="St Leger R.J."/>
            <person name="Wang C."/>
        </authorList>
    </citation>
    <scope>NUCLEOTIDE SEQUENCE [LARGE SCALE GENOMIC DNA]</scope>
    <source>
        <strain evidence="3 4">ARSEF 977</strain>
    </source>
</reference>
<evidence type="ECO:0000313" key="3">
    <source>
        <dbReference type="EMBL" id="KID84513.1"/>
    </source>
</evidence>
<dbReference type="Pfam" id="PF20253">
    <property type="entry name" value="DUF6604"/>
    <property type="match status" value="1"/>
</dbReference>
<comment type="caution">
    <text evidence="3">The sequence shown here is derived from an EMBL/GenBank/DDBJ whole genome shotgun (WGS) entry which is preliminary data.</text>
</comment>
<accession>A0A0B4GPH8</accession>
<organism evidence="3 4">
    <name type="scientific">Metarhizium guizhouense (strain ARSEF 977)</name>
    <dbReference type="NCBI Taxonomy" id="1276136"/>
    <lineage>
        <taxon>Eukaryota</taxon>
        <taxon>Fungi</taxon>
        <taxon>Dikarya</taxon>
        <taxon>Ascomycota</taxon>
        <taxon>Pezizomycotina</taxon>
        <taxon>Sordariomycetes</taxon>
        <taxon>Hypocreomycetidae</taxon>
        <taxon>Hypocreales</taxon>
        <taxon>Clavicipitaceae</taxon>
        <taxon>Metarhizium</taxon>
    </lineage>
</organism>
<keyword evidence="4" id="KW-1185">Reference proteome</keyword>
<evidence type="ECO:0000259" key="2">
    <source>
        <dbReference type="Pfam" id="PF20253"/>
    </source>
</evidence>
<name>A0A0B4GPH8_METGA</name>
<feature type="domain" description="DUF6604" evidence="2">
    <location>
        <begin position="12"/>
        <end position="280"/>
    </location>
</feature>
<dbReference type="AlphaFoldDB" id="A0A0B4GPH8"/>
<dbReference type="EMBL" id="AZNH01000041">
    <property type="protein sequence ID" value="KID84513.1"/>
    <property type="molecule type" value="Genomic_DNA"/>
</dbReference>
<feature type="region of interest" description="Disordered" evidence="1">
    <location>
        <begin position="49"/>
        <end position="81"/>
    </location>
</feature>
<evidence type="ECO:0000313" key="4">
    <source>
        <dbReference type="Proteomes" id="UP000031192"/>
    </source>
</evidence>
<evidence type="ECO:0000256" key="1">
    <source>
        <dbReference type="SAM" id="MobiDB-lite"/>
    </source>
</evidence>
<dbReference type="HOGENOM" id="CLU_008976_0_0_1"/>
<dbReference type="Proteomes" id="UP000031192">
    <property type="component" value="Unassembled WGS sequence"/>
</dbReference>
<sequence>MLPDALISTYCEYKKDTDSIATWLASTAKLAGFPDHLLSSTCKTVGKANGNGGRLKGKARAEAKKKAKAQSTNTPQKQSPAFTSGPKYIIAIKDFIILAEFLLEHSVPIPHSFSVILDRVIASREGFGSKIEAQGENLDQDSVAKHGYFVQILKQVRRILTALMPNTDDAPVTPSIDNLSNKFHGLAVYEPSEEFLNAPDIERPTRAKDDPNTYEAEAPSSLEDAFFALVAILNDMDRMRSRVEWIWSNYRVGLFDVTSAAIGTNTAIGLVRDMMDDVLPIFDAHGGYHRMLQKFYVVQCLNKGFAVEDLFLENKDNFNYDTYDVAERVYLMAYRYLEAFAAVLEPNQVPIYKDGIFGTYDPSSNRSIKTGLAKFQDDRALVMPYFSELITIVIDVPNWPIEDEFLRGMAQIHKTKQIPFYSVFATQVFLDISYTLKEHVDSGYHTMVTHMNFISNDIKEHFSFHRDLKIVNWPESNDRVLRKVQTSIEWLAKDPPLQVQNKLCQRMGWGPRVGAGHRLFRMSPVMRGLTLYFFRSQYHEIGLSLADAWGSLQYCEHLYNATRQHGPLSKRWTDMDVVRTLLDMDSFYVGSEAPRTPDEQFKKFCLQMGVSAAAFSKDRRKGKRVASKAGPRGIKPNAPVHHMFASRYREKVTFSITAEQLDQIIDLSMYEEEFDEEGGLLLGQIEDSKKVEEKKRLREQYNKGIRRKGATGGSRMAAECMIKKLAFALQAETLEFSFPYVQMHRWCWRLLRAVKEACDPLLRQIYGPDYLSNETELPFVVGYIFLLASGADRGKQTMQPLEEATRALEGMIKPAGDFITERVLGEILSIPINVVDESDK</sequence>
<protein>
    <recommendedName>
        <fullName evidence="2">DUF6604 domain-containing protein</fullName>
    </recommendedName>
</protein>
<dbReference type="InterPro" id="IPR046539">
    <property type="entry name" value="DUF6604"/>
</dbReference>
<feature type="compositionally biased region" description="Polar residues" evidence="1">
    <location>
        <begin position="70"/>
        <end position="81"/>
    </location>
</feature>
<dbReference type="PANTHER" id="PTHR38795">
    <property type="entry name" value="DUF6604 DOMAIN-CONTAINING PROTEIN"/>
    <property type="match status" value="1"/>
</dbReference>
<proteinExistence type="predicted"/>
<gene>
    <name evidence="3" type="ORF">MGU_08331</name>
</gene>